<evidence type="ECO:0000256" key="3">
    <source>
        <dbReference type="ARBA" id="ARBA00022730"/>
    </source>
</evidence>
<dbReference type="Pfam" id="PF08071">
    <property type="entry name" value="RS4NT"/>
    <property type="match status" value="1"/>
</dbReference>
<dbReference type="GO" id="GO:0005634">
    <property type="term" value="C:nucleus"/>
    <property type="evidence" value="ECO:0007669"/>
    <property type="project" value="UniProtKB-ARBA"/>
</dbReference>
<feature type="compositionally biased region" description="Polar residues" evidence="11">
    <location>
        <begin position="400"/>
        <end position="412"/>
    </location>
</feature>
<dbReference type="GO" id="GO:0019843">
    <property type="term" value="F:rRNA binding"/>
    <property type="evidence" value="ECO:0007669"/>
    <property type="project" value="UniProtKB-KW"/>
</dbReference>
<keyword evidence="2" id="KW-0479">Metal-binding</keyword>
<feature type="region of interest" description="Disordered" evidence="11">
    <location>
        <begin position="660"/>
        <end position="716"/>
    </location>
</feature>
<keyword evidence="4 10" id="KW-0863">Zinc-finger</keyword>
<dbReference type="InterPro" id="IPR013845">
    <property type="entry name" value="Ribosomal_eS4_central_region"/>
</dbReference>
<dbReference type="SMART" id="SM00586">
    <property type="entry name" value="ZnF_DBF"/>
    <property type="match status" value="1"/>
</dbReference>
<dbReference type="InterPro" id="IPR000876">
    <property type="entry name" value="Ribosomal_eS4"/>
</dbReference>
<name>L5KTA2_PTEAL</name>
<dbReference type="CDD" id="cd00165">
    <property type="entry name" value="S4"/>
    <property type="match status" value="1"/>
</dbReference>
<dbReference type="PROSITE" id="PS50889">
    <property type="entry name" value="S4"/>
    <property type="match status" value="1"/>
</dbReference>
<dbReference type="InterPro" id="IPR013843">
    <property type="entry name" value="Ribosomal_eS4_N"/>
</dbReference>
<dbReference type="Pfam" id="PF00900">
    <property type="entry name" value="Ribosomal_S4e"/>
    <property type="match status" value="1"/>
</dbReference>
<dbReference type="PROSITE" id="PS51265">
    <property type="entry name" value="ZF_DBF4"/>
    <property type="match status" value="1"/>
</dbReference>
<dbReference type="InterPro" id="IPR006572">
    <property type="entry name" value="Znf_DBF"/>
</dbReference>
<dbReference type="PANTHER" id="PTHR11581">
    <property type="entry name" value="30S/40S RIBOSOMAL PROTEIN S4"/>
    <property type="match status" value="1"/>
</dbReference>
<dbReference type="PROSITE" id="PS00528">
    <property type="entry name" value="RIBOSOMAL_S4E"/>
    <property type="match status" value="1"/>
</dbReference>
<dbReference type="GO" id="GO:0008270">
    <property type="term" value="F:zinc ion binding"/>
    <property type="evidence" value="ECO:0007669"/>
    <property type="project" value="UniProtKB-KW"/>
</dbReference>
<evidence type="ECO:0000313" key="13">
    <source>
        <dbReference type="EMBL" id="ELK14176.1"/>
    </source>
</evidence>
<feature type="domain" description="DBF4-type" evidence="12">
    <location>
        <begin position="605"/>
        <end position="654"/>
    </location>
</feature>
<evidence type="ECO:0000256" key="10">
    <source>
        <dbReference type="PROSITE-ProRule" id="PRU00600"/>
    </source>
</evidence>
<proteinExistence type="inferred from homology"/>
<dbReference type="FunFam" id="3.10.290.10:FF:000051">
    <property type="entry name" value="40S ribosomal protein S4, X isoform"/>
    <property type="match status" value="1"/>
</dbReference>
<reference evidence="14" key="1">
    <citation type="journal article" date="2013" name="Science">
        <title>Comparative analysis of bat genomes provides insight into the evolution of flight and immunity.</title>
        <authorList>
            <person name="Zhang G."/>
            <person name="Cowled C."/>
            <person name="Shi Z."/>
            <person name="Huang Z."/>
            <person name="Bishop-Lilly K.A."/>
            <person name="Fang X."/>
            <person name="Wynne J.W."/>
            <person name="Xiong Z."/>
            <person name="Baker M.L."/>
            <person name="Zhao W."/>
            <person name="Tachedjian M."/>
            <person name="Zhu Y."/>
            <person name="Zhou P."/>
            <person name="Jiang X."/>
            <person name="Ng J."/>
            <person name="Yang L."/>
            <person name="Wu L."/>
            <person name="Xiao J."/>
            <person name="Feng Y."/>
            <person name="Chen Y."/>
            <person name="Sun X."/>
            <person name="Zhang Y."/>
            <person name="Marsh G.A."/>
            <person name="Crameri G."/>
            <person name="Broder C.C."/>
            <person name="Frey K.G."/>
            <person name="Wang L.F."/>
            <person name="Wang J."/>
        </authorList>
    </citation>
    <scope>NUCLEOTIDE SEQUENCE [LARGE SCALE GENOMIC DNA]</scope>
</reference>
<dbReference type="AlphaFoldDB" id="L5KTA2"/>
<feature type="region of interest" description="Disordered" evidence="11">
    <location>
        <begin position="397"/>
        <end position="440"/>
    </location>
</feature>
<evidence type="ECO:0000256" key="9">
    <source>
        <dbReference type="PROSITE-ProRule" id="PRU00182"/>
    </source>
</evidence>
<dbReference type="EMBL" id="KB030578">
    <property type="protein sequence ID" value="ELK14176.1"/>
    <property type="molecule type" value="Genomic_DNA"/>
</dbReference>
<dbReference type="InterPro" id="IPR018199">
    <property type="entry name" value="Ribosomal_eS4_N_CS"/>
</dbReference>
<keyword evidence="7" id="KW-0689">Ribosomal protein</keyword>
<evidence type="ECO:0000256" key="5">
    <source>
        <dbReference type="ARBA" id="ARBA00022833"/>
    </source>
</evidence>
<dbReference type="Pfam" id="PF16121">
    <property type="entry name" value="40S_S4_C"/>
    <property type="match status" value="1"/>
</dbReference>
<comment type="similarity">
    <text evidence="1">Belongs to the eukaryotic ribosomal protein eS4 family.</text>
</comment>
<protein>
    <submittedName>
        <fullName evidence="13">Protein DBF4 like protein B</fullName>
    </submittedName>
</protein>
<dbReference type="InterPro" id="IPR038545">
    <property type="entry name" value="Znf_DBF_sf"/>
</dbReference>
<dbReference type="CDD" id="cd06087">
    <property type="entry name" value="KOW_RPS4"/>
    <property type="match status" value="1"/>
</dbReference>
<dbReference type="Gene3D" id="6.10.250.3410">
    <property type="entry name" value="DBF zinc finger"/>
    <property type="match status" value="1"/>
</dbReference>
<evidence type="ECO:0000256" key="11">
    <source>
        <dbReference type="SAM" id="MobiDB-lite"/>
    </source>
</evidence>
<dbReference type="GO" id="GO:0022627">
    <property type="term" value="C:cytosolic small ribosomal subunit"/>
    <property type="evidence" value="ECO:0007669"/>
    <property type="project" value="TreeGrafter"/>
</dbReference>
<dbReference type="FunFam" id="2.40.50.740:FF:000001">
    <property type="entry name" value="40S ribosomal protein S4"/>
    <property type="match status" value="1"/>
</dbReference>
<sequence>MARGPKKHLKRVAAPKHWMLDKLTGVFAPRPSTGPHKLRECLPLIIFLRNRLKYALTGDEVKKICMQRFIKIDGKVRTDVTYPAGFMDVISIDKTGENFRLIYDTKGRFAVHRITPEEAKYKLCKVRKIFVGTKGIPHLVTHDARTIRYPDPLIKVNDTIQIDLETGKITDFIKFDTGNLCMVTGGANLGRIGVITNRERHPGSFDVVHVKDANGNSFATRLSNIFVIGKGNKPWISLPRGKGIRLTIAEERDKRLAAKQSSGATAGAGEFERAHGVRECNTAALKEYGGRERAENLGEPGKGDDCFELESSMAESRLRASDLGAQLRVSSCLGKCQKSSPDAGRRQPFSGKSFYLDLPAGKTLQFLMEAIQQLGGVIEGFLSKEVNYIVSSRREAKAESSGTSYRGRSSPSEIRVEIPSTANPKGSHTGPSQKPVDSVSYPASLLSSSCQLPMSRGKELLRKAIRNQGSSSGGGSGSSSSLLTSARSWGVRILHVDEMMMHVQQLSLDALCAKKQGPKKPEGTCPAESRTRKVARLKAPFLKIEDESRKFRPFHHQFKSFPEISFLGPKDGSPFEAPTTLDRSHCTREPKDREPSPQSAARTVPRRKKGYCECCQEAYEELHGHLQSAQHQAFALEAHPYAAVDRIIAQLSHSFADIPSQASLPRQPGSPALDCDPLCPKTLPPGQPSHAKAASPKMREEDNRQAPDIPEQDEMAGSMKAPAEHVGADKIPGPAASCQELGGSVGVIVDPPGTPMSRNPDFQCLLTSSGFTDFSSGPDLALVGHKRKVQSPCGNAEKRPGVSGPQASFFVSSFPNPCGTRTTNGRHLSLPLPGPEPSPLASLLPSCHPQTTLALPDPSPWQPTDRPAELWATQPPWPGGRYSPGSEDSECAAPGPVSQQVDQLPSCPKAPGQLSAHLHSAVSTQPPGGPAGSHTTSLPHPLPASGGASCSRWLWGPQPLPVPCLPVSQPQPSASRELLL</sequence>
<keyword evidence="14" id="KW-1185">Reference proteome</keyword>
<dbReference type="SMART" id="SM00363">
    <property type="entry name" value="S4"/>
    <property type="match status" value="1"/>
</dbReference>
<dbReference type="FunFam" id="2.30.30.30:FF:000005">
    <property type="entry name" value="40S ribosomal protein S4"/>
    <property type="match status" value="1"/>
</dbReference>
<keyword evidence="8" id="KW-0687">Ribonucleoprotein</keyword>
<feature type="compositionally biased region" description="Basic and acidic residues" evidence="11">
    <location>
        <begin position="582"/>
        <end position="595"/>
    </location>
</feature>
<evidence type="ECO:0000256" key="1">
    <source>
        <dbReference type="ARBA" id="ARBA00007500"/>
    </source>
</evidence>
<dbReference type="GO" id="GO:0006412">
    <property type="term" value="P:translation"/>
    <property type="evidence" value="ECO:0007669"/>
    <property type="project" value="InterPro"/>
</dbReference>
<evidence type="ECO:0000256" key="7">
    <source>
        <dbReference type="ARBA" id="ARBA00022980"/>
    </source>
</evidence>
<dbReference type="Gene3D" id="2.40.50.740">
    <property type="match status" value="1"/>
</dbReference>
<keyword evidence="3 9" id="KW-0699">rRNA-binding</keyword>
<feature type="region of interest" description="Disordered" evidence="11">
    <location>
        <begin position="961"/>
        <end position="980"/>
    </location>
</feature>
<dbReference type="FunCoup" id="L5KTA2">
    <property type="interactions" value="257"/>
</dbReference>
<keyword evidence="6 9" id="KW-0694">RNA-binding</keyword>
<feature type="region of interest" description="Disordered" evidence="11">
    <location>
        <begin position="569"/>
        <end position="604"/>
    </location>
</feature>
<dbReference type="Pfam" id="PF07535">
    <property type="entry name" value="zf-DBF"/>
    <property type="match status" value="1"/>
</dbReference>
<evidence type="ECO:0000256" key="2">
    <source>
        <dbReference type="ARBA" id="ARBA00022723"/>
    </source>
</evidence>
<dbReference type="Proteomes" id="UP000010552">
    <property type="component" value="Unassembled WGS sequence"/>
</dbReference>
<evidence type="ECO:0000256" key="4">
    <source>
        <dbReference type="ARBA" id="ARBA00022771"/>
    </source>
</evidence>
<evidence type="ECO:0000256" key="8">
    <source>
        <dbReference type="ARBA" id="ARBA00023274"/>
    </source>
</evidence>
<gene>
    <name evidence="13" type="ORF">PAL_GLEAN10004249</name>
</gene>
<dbReference type="HAMAP" id="MF_00485">
    <property type="entry name" value="Ribosomal_eS4"/>
    <property type="match status" value="1"/>
</dbReference>
<dbReference type="InterPro" id="IPR014722">
    <property type="entry name" value="Rib_uL2_dom2"/>
</dbReference>
<dbReference type="InterPro" id="IPR032277">
    <property type="entry name" value="Ribosomal_eS4_C"/>
</dbReference>
<evidence type="ECO:0000256" key="6">
    <source>
        <dbReference type="ARBA" id="ARBA00022884"/>
    </source>
</evidence>
<dbReference type="InterPro" id="IPR002942">
    <property type="entry name" value="S4_RNA-bd"/>
</dbReference>
<accession>L5KTA2</accession>
<dbReference type="STRING" id="9402.L5KTA2"/>
<feature type="region of interest" description="Disordered" evidence="11">
    <location>
        <begin position="823"/>
        <end position="952"/>
    </location>
</feature>
<dbReference type="PANTHER" id="PTHR11581:SF0">
    <property type="entry name" value="SMALL RIBOSOMAL SUBUNIT PROTEIN ES4"/>
    <property type="match status" value="1"/>
</dbReference>
<dbReference type="Gene3D" id="3.10.290.10">
    <property type="entry name" value="RNA-binding S4 domain"/>
    <property type="match status" value="1"/>
</dbReference>
<dbReference type="Gene3D" id="2.30.30.30">
    <property type="match status" value="1"/>
</dbReference>
<dbReference type="InParanoid" id="L5KTA2"/>
<keyword evidence="5" id="KW-0862">Zinc</keyword>
<dbReference type="InterPro" id="IPR041982">
    <property type="entry name" value="Ribosomal_eS4_KOW"/>
</dbReference>
<organism evidence="13 14">
    <name type="scientific">Pteropus alecto</name>
    <name type="common">Black flying fox</name>
    <dbReference type="NCBI Taxonomy" id="9402"/>
    <lineage>
        <taxon>Eukaryota</taxon>
        <taxon>Metazoa</taxon>
        <taxon>Chordata</taxon>
        <taxon>Craniata</taxon>
        <taxon>Vertebrata</taxon>
        <taxon>Euteleostomi</taxon>
        <taxon>Mammalia</taxon>
        <taxon>Eutheria</taxon>
        <taxon>Laurasiatheria</taxon>
        <taxon>Chiroptera</taxon>
        <taxon>Yinpterochiroptera</taxon>
        <taxon>Pteropodoidea</taxon>
        <taxon>Pteropodidae</taxon>
        <taxon>Pteropodinae</taxon>
        <taxon>Pteropus</taxon>
    </lineage>
</organism>
<evidence type="ECO:0000313" key="14">
    <source>
        <dbReference type="Proteomes" id="UP000010552"/>
    </source>
</evidence>
<evidence type="ECO:0000259" key="12">
    <source>
        <dbReference type="PROSITE" id="PS51265"/>
    </source>
</evidence>
<dbReference type="GO" id="GO:0003735">
    <property type="term" value="F:structural constituent of ribosome"/>
    <property type="evidence" value="ECO:0007669"/>
    <property type="project" value="InterPro"/>
</dbReference>
<dbReference type="FunFam" id="6.10.250.3410:FF:000001">
    <property type="entry name" value="Protein DBF4 homolog A"/>
    <property type="match status" value="1"/>
</dbReference>
<dbReference type="InterPro" id="IPR036986">
    <property type="entry name" value="S4_RNA-bd_sf"/>
</dbReference>
<feature type="compositionally biased region" description="Polar residues" evidence="11">
    <location>
        <begin position="420"/>
        <end position="432"/>
    </location>
</feature>
<dbReference type="eggNOG" id="KOG4139">
    <property type="taxonomic scope" value="Eukaryota"/>
</dbReference>
<dbReference type="InterPro" id="IPR038237">
    <property type="entry name" value="Ribosomal_eS4_central_sf"/>
</dbReference>